<sequence>MVRIIKNRIRDWPPRAEQHHPICPVTMICHLILQGTFHFSNILLSSISIAAKLLLRTIDKDEFKKVMTLMGTHNRQGALHKDGLHIALKVLILWLEFVHYDYKLQGTIAKDFALSMVASADMRHINKFLDRVEELNDGPNFRAIRITFEEFKNLAELRKRLRPLSLAIFIH</sequence>
<dbReference type="GO" id="GO:0051560">
    <property type="term" value="P:mitochondrial calcium ion homeostasis"/>
    <property type="evidence" value="ECO:0007669"/>
    <property type="project" value="TreeGrafter"/>
</dbReference>
<keyword evidence="4" id="KW-0472">Membrane</keyword>
<dbReference type="EMBL" id="JACBKZ010000002">
    <property type="protein sequence ID" value="KAF5956383.1"/>
    <property type="molecule type" value="Genomic_DNA"/>
</dbReference>
<evidence type="ECO:0000256" key="2">
    <source>
        <dbReference type="ARBA" id="ARBA00022723"/>
    </source>
</evidence>
<proteinExistence type="predicted"/>
<dbReference type="GO" id="GO:0005509">
    <property type="term" value="F:calcium ion binding"/>
    <property type="evidence" value="ECO:0007669"/>
    <property type="project" value="InterPro"/>
</dbReference>
<comment type="subcellular location">
    <subcellularLocation>
        <location evidence="1">Mitochondrion inner membrane</location>
    </subcellularLocation>
</comment>
<keyword evidence="2" id="KW-0479">Metal-binding</keyword>
<dbReference type="GO" id="GO:1990246">
    <property type="term" value="C:uniplex complex"/>
    <property type="evidence" value="ECO:0007669"/>
    <property type="project" value="TreeGrafter"/>
</dbReference>
<name>A0A7J7HU59_CAMSI</name>
<dbReference type="Proteomes" id="UP000593564">
    <property type="component" value="Unassembled WGS sequence"/>
</dbReference>
<evidence type="ECO:0000256" key="3">
    <source>
        <dbReference type="ARBA" id="ARBA00022737"/>
    </source>
</evidence>
<comment type="caution">
    <text evidence="5">The sequence shown here is derived from an EMBL/GenBank/DDBJ whole genome shotgun (WGS) entry which is preliminary data.</text>
</comment>
<dbReference type="AlphaFoldDB" id="A0A7J7HU59"/>
<accession>A0A7J7HU59</accession>
<evidence type="ECO:0000256" key="4">
    <source>
        <dbReference type="ARBA" id="ARBA00023136"/>
    </source>
</evidence>
<dbReference type="PANTHER" id="PTHR12294">
    <property type="entry name" value="EF HAND DOMAIN FAMILY A1,A2-RELATED"/>
    <property type="match status" value="1"/>
</dbReference>
<reference evidence="5 6" key="2">
    <citation type="submission" date="2020-07" db="EMBL/GenBank/DDBJ databases">
        <title>Genome assembly of wild tea tree DASZ reveals pedigree and selection history of tea varieties.</title>
        <authorList>
            <person name="Zhang W."/>
        </authorList>
    </citation>
    <scope>NUCLEOTIDE SEQUENCE [LARGE SCALE GENOMIC DNA]</scope>
    <source>
        <strain evidence="6">cv. G240</strain>
        <tissue evidence="5">Leaf</tissue>
    </source>
</reference>
<protein>
    <submittedName>
        <fullName evidence="5">Uncharacterized protein</fullName>
    </submittedName>
</protein>
<reference evidence="6" key="1">
    <citation type="journal article" date="2020" name="Nat. Commun.">
        <title>Genome assembly of wild tea tree DASZ reveals pedigree and selection history of tea varieties.</title>
        <authorList>
            <person name="Zhang W."/>
            <person name="Zhang Y."/>
            <person name="Qiu H."/>
            <person name="Guo Y."/>
            <person name="Wan H."/>
            <person name="Zhang X."/>
            <person name="Scossa F."/>
            <person name="Alseekh S."/>
            <person name="Zhang Q."/>
            <person name="Wang P."/>
            <person name="Xu L."/>
            <person name="Schmidt M.H."/>
            <person name="Jia X."/>
            <person name="Li D."/>
            <person name="Zhu A."/>
            <person name="Guo F."/>
            <person name="Chen W."/>
            <person name="Ni D."/>
            <person name="Usadel B."/>
            <person name="Fernie A.R."/>
            <person name="Wen W."/>
        </authorList>
    </citation>
    <scope>NUCLEOTIDE SEQUENCE [LARGE SCALE GENOMIC DNA]</scope>
    <source>
        <strain evidence="6">cv. G240</strain>
    </source>
</reference>
<keyword evidence="3" id="KW-0677">Repeat</keyword>
<evidence type="ECO:0000313" key="6">
    <source>
        <dbReference type="Proteomes" id="UP000593564"/>
    </source>
</evidence>
<keyword evidence="6" id="KW-1185">Reference proteome</keyword>
<dbReference type="GO" id="GO:0036444">
    <property type="term" value="P:calcium import into the mitochondrion"/>
    <property type="evidence" value="ECO:0007669"/>
    <property type="project" value="TreeGrafter"/>
</dbReference>
<evidence type="ECO:0000313" key="5">
    <source>
        <dbReference type="EMBL" id="KAF5956383.1"/>
    </source>
</evidence>
<evidence type="ECO:0000256" key="1">
    <source>
        <dbReference type="ARBA" id="ARBA00004273"/>
    </source>
</evidence>
<dbReference type="InterPro" id="IPR039800">
    <property type="entry name" value="MICU1/2/3"/>
</dbReference>
<organism evidence="5 6">
    <name type="scientific">Camellia sinensis</name>
    <name type="common">Tea plant</name>
    <name type="synonym">Thea sinensis</name>
    <dbReference type="NCBI Taxonomy" id="4442"/>
    <lineage>
        <taxon>Eukaryota</taxon>
        <taxon>Viridiplantae</taxon>
        <taxon>Streptophyta</taxon>
        <taxon>Embryophyta</taxon>
        <taxon>Tracheophyta</taxon>
        <taxon>Spermatophyta</taxon>
        <taxon>Magnoliopsida</taxon>
        <taxon>eudicotyledons</taxon>
        <taxon>Gunneridae</taxon>
        <taxon>Pentapetalae</taxon>
        <taxon>asterids</taxon>
        <taxon>Ericales</taxon>
        <taxon>Theaceae</taxon>
        <taxon>Camellia</taxon>
    </lineage>
</organism>
<gene>
    <name evidence="5" type="ORF">HYC85_003608</name>
</gene>
<dbReference type="PANTHER" id="PTHR12294:SF1">
    <property type="entry name" value="CALCIUM UPTAKE PROTEIN 1, MITOCHONDRIAL"/>
    <property type="match status" value="1"/>
</dbReference>